<feature type="compositionally biased region" description="Low complexity" evidence="5">
    <location>
        <begin position="29"/>
        <end position="39"/>
    </location>
</feature>
<dbReference type="InterPro" id="IPR055211">
    <property type="entry name" value="KH_PNO1_2nd"/>
</dbReference>
<reference evidence="8 9" key="1">
    <citation type="submission" date="2017-06" db="EMBL/GenBank/DDBJ databases">
        <title>A platform for efficient transgenesis in Macrostomum lignano, a flatworm model organism for stem cell research.</title>
        <authorList>
            <person name="Berezikov E."/>
        </authorList>
    </citation>
    <scope>NUCLEOTIDE SEQUENCE [LARGE SCALE GENOMIC DNA]</scope>
    <source>
        <strain evidence="8">DV1</strain>
        <tissue evidence="8">Whole organism</tissue>
    </source>
</reference>
<feature type="compositionally biased region" description="Low complexity" evidence="5">
    <location>
        <begin position="1"/>
        <end position="13"/>
    </location>
</feature>
<feature type="region of interest" description="Disordered" evidence="5">
    <location>
        <begin position="1"/>
        <end position="41"/>
    </location>
</feature>
<dbReference type="CDD" id="cd22392">
    <property type="entry name" value="KH-I_PNO1_rpt2"/>
    <property type="match status" value="1"/>
</dbReference>
<dbReference type="FunFam" id="3.30.1370.10:FF:000009">
    <property type="entry name" value="RNA-binding protein PNO1"/>
    <property type="match status" value="1"/>
</dbReference>
<comment type="caution">
    <text evidence="8">The sequence shown here is derived from an EMBL/GenBank/DDBJ whole genome shotgun (WGS) entry which is preliminary data.</text>
</comment>
<comment type="similarity">
    <text evidence="2">Belongs to the PNO1 family.</text>
</comment>
<dbReference type="EMBL" id="NIVC01003461">
    <property type="protein sequence ID" value="PAA51333.1"/>
    <property type="molecule type" value="Genomic_DNA"/>
</dbReference>
<evidence type="ECO:0000313" key="9">
    <source>
        <dbReference type="Proteomes" id="UP000215902"/>
    </source>
</evidence>
<dbReference type="InterPro" id="IPR055212">
    <property type="entry name" value="KH-I_PNO1_first"/>
</dbReference>
<dbReference type="Gene3D" id="3.30.1370.10">
    <property type="entry name" value="K Homology domain, type 1"/>
    <property type="match status" value="1"/>
</dbReference>
<evidence type="ECO:0000256" key="1">
    <source>
        <dbReference type="ARBA" id="ARBA00004604"/>
    </source>
</evidence>
<dbReference type="GO" id="GO:0003723">
    <property type="term" value="F:RNA binding"/>
    <property type="evidence" value="ECO:0007669"/>
    <property type="project" value="UniProtKB-KW"/>
</dbReference>
<evidence type="ECO:0000313" key="8">
    <source>
        <dbReference type="EMBL" id="PAA51333.1"/>
    </source>
</evidence>
<dbReference type="PANTHER" id="PTHR12826">
    <property type="entry name" value="RIBONUCLEASE Y"/>
    <property type="match status" value="1"/>
</dbReference>
<evidence type="ECO:0000256" key="2">
    <source>
        <dbReference type="ARBA" id="ARBA00007515"/>
    </source>
</evidence>
<dbReference type="InterPro" id="IPR004087">
    <property type="entry name" value="KH_dom"/>
</dbReference>
<evidence type="ECO:0000256" key="5">
    <source>
        <dbReference type="SAM" id="MobiDB-lite"/>
    </source>
</evidence>
<keyword evidence="3" id="KW-0694">RNA-binding</keyword>
<dbReference type="EMBL" id="NIVC01003461">
    <property type="protein sequence ID" value="PAA51327.1"/>
    <property type="molecule type" value="Genomic_DNA"/>
</dbReference>
<evidence type="ECO:0000256" key="3">
    <source>
        <dbReference type="ARBA" id="ARBA00022884"/>
    </source>
</evidence>
<dbReference type="CDD" id="cd22391">
    <property type="entry name" value="KH-I_PNO1_rpt1"/>
    <property type="match status" value="1"/>
</dbReference>
<evidence type="ECO:0000256" key="4">
    <source>
        <dbReference type="ARBA" id="ARBA00023242"/>
    </source>
</evidence>
<protein>
    <recommendedName>
        <fullName evidence="6">K Homology domain-containing protein</fullName>
    </recommendedName>
</protein>
<proteinExistence type="inferred from homology"/>
<dbReference type="STRING" id="282301.A0A267DPV0"/>
<sequence>METDTAPAAAAAPAPAPAAGGGLKRKRQQQQQADAAAADIEMLPPLAKRSRPFVEKRSIVIPPNRRTPLRQQWPELCRILVEQLNLQCRCITRRPVWAVELRNSPLTKDDGHLQKGADLVDAFVKGFQIGDALALVRLDDLYIDTFTVADVKPSLKGDHVSRAIGRVAGKSGRTKFMIENATKTRIVVADHTIHILGAYDNVQAAKRTVCDLILGSPPSKVYGNMHARASKAAAKW</sequence>
<evidence type="ECO:0000313" key="7">
    <source>
        <dbReference type="EMBL" id="PAA51327.1"/>
    </source>
</evidence>
<keyword evidence="4" id="KW-0539">Nucleus</keyword>
<dbReference type="Proteomes" id="UP000215902">
    <property type="component" value="Unassembled WGS sequence"/>
</dbReference>
<dbReference type="SUPFAM" id="SSF54791">
    <property type="entry name" value="Eukaryotic type KH-domain (KH-domain type I)"/>
    <property type="match status" value="1"/>
</dbReference>
<feature type="domain" description="K Homology" evidence="6">
    <location>
        <begin position="140"/>
        <end position="214"/>
    </location>
</feature>
<accession>A0A267DPV0</accession>
<dbReference type="Pfam" id="PF22891">
    <property type="entry name" value="KH_PNO1_2nd"/>
    <property type="match status" value="1"/>
</dbReference>
<name>A0A267DPV0_9PLAT</name>
<organism evidence="8 9">
    <name type="scientific">Macrostomum lignano</name>
    <dbReference type="NCBI Taxonomy" id="282301"/>
    <lineage>
        <taxon>Eukaryota</taxon>
        <taxon>Metazoa</taxon>
        <taxon>Spiralia</taxon>
        <taxon>Lophotrochozoa</taxon>
        <taxon>Platyhelminthes</taxon>
        <taxon>Rhabditophora</taxon>
        <taxon>Macrostomorpha</taxon>
        <taxon>Macrostomida</taxon>
        <taxon>Macrostomidae</taxon>
        <taxon>Macrostomum</taxon>
    </lineage>
</organism>
<dbReference type="InterPro" id="IPR036612">
    <property type="entry name" value="KH_dom_type_1_sf"/>
</dbReference>
<dbReference type="AlphaFoldDB" id="A0A267DPV0"/>
<dbReference type="SMART" id="SM00322">
    <property type="entry name" value="KH"/>
    <property type="match status" value="1"/>
</dbReference>
<evidence type="ECO:0000259" key="6">
    <source>
        <dbReference type="SMART" id="SM00322"/>
    </source>
</evidence>
<gene>
    <name evidence="8" type="ORF">BOX15_Mlig023563g10</name>
    <name evidence="7" type="ORF">BOX15_Mlig023563g9</name>
</gene>
<keyword evidence="9" id="KW-1185">Reference proteome</keyword>
<dbReference type="OrthoDB" id="1932641at2759"/>
<comment type="subcellular location">
    <subcellularLocation>
        <location evidence="1">Nucleus</location>
        <location evidence="1">Nucleolus</location>
    </subcellularLocation>
</comment>
<dbReference type="PANTHER" id="PTHR12826:SF13">
    <property type="entry name" value="RNA-BINDING PROTEIN PNO1"/>
    <property type="match status" value="1"/>
</dbReference>
<dbReference type="GO" id="GO:0005730">
    <property type="term" value="C:nucleolus"/>
    <property type="evidence" value="ECO:0007669"/>
    <property type="project" value="UniProtKB-SubCell"/>
</dbReference>